<organism evidence="2 3">
    <name type="scientific">Cephalotus follicularis</name>
    <name type="common">Albany pitcher plant</name>
    <dbReference type="NCBI Taxonomy" id="3775"/>
    <lineage>
        <taxon>Eukaryota</taxon>
        <taxon>Viridiplantae</taxon>
        <taxon>Streptophyta</taxon>
        <taxon>Embryophyta</taxon>
        <taxon>Tracheophyta</taxon>
        <taxon>Spermatophyta</taxon>
        <taxon>Magnoliopsida</taxon>
        <taxon>eudicotyledons</taxon>
        <taxon>Gunneridae</taxon>
        <taxon>Pentapetalae</taxon>
        <taxon>rosids</taxon>
        <taxon>fabids</taxon>
        <taxon>Oxalidales</taxon>
        <taxon>Cephalotaceae</taxon>
        <taxon>Cephalotus</taxon>
    </lineage>
</organism>
<evidence type="ECO:0000313" key="2">
    <source>
        <dbReference type="EMBL" id="GAV63878.1"/>
    </source>
</evidence>
<dbReference type="PANTHER" id="PTHR45669">
    <property type="entry name" value="GLUTAREDOXIN DOMAIN-CONTAINING CYSTEINE-RICH PROTEIN CG12206-RELATED"/>
    <property type="match status" value="1"/>
</dbReference>
<dbReference type="SUPFAM" id="SSF52833">
    <property type="entry name" value="Thioredoxin-like"/>
    <property type="match status" value="1"/>
</dbReference>
<dbReference type="AlphaFoldDB" id="A0A1Q3B7A2"/>
<dbReference type="STRING" id="3775.A0A1Q3B7A2"/>
<sequence length="281" mass="31716">MQGVKGGLAKKLNFIQTISTLKQSLALLIQSPQIYEEEDNRSNNLPELAVGYTSVSDHVRDVKVEELEFNVSNKENVILSIESKGEALANDNTDFTFSTENSMERNNMHEAEEDNESNDGYLLDFEEKCPPGGEESVILYTTSLRGIRKTFEDCHSIRILLENMRVLYNERDVSFHMEYREELWTILDGRVVPPRLFIKGRYIGGADEVVKLHEQGKLKKLLEGIAVQVSNCLCGGCGNMRFVVCLNCNGSRKIFAGGEGDEFFIRCHECNENGLVKCLIC</sequence>
<evidence type="ECO:0000313" key="3">
    <source>
        <dbReference type="Proteomes" id="UP000187406"/>
    </source>
</evidence>
<accession>A0A1Q3B7A2</accession>
<dbReference type="Proteomes" id="UP000187406">
    <property type="component" value="Unassembled WGS sequence"/>
</dbReference>
<dbReference type="FunCoup" id="A0A1Q3B7A2">
    <property type="interactions" value="15"/>
</dbReference>
<dbReference type="PANTHER" id="PTHR45669:SF14">
    <property type="entry name" value="EMB|CAB81925.1-RELATED"/>
    <property type="match status" value="1"/>
</dbReference>
<evidence type="ECO:0000259" key="1">
    <source>
        <dbReference type="Pfam" id="PF00462"/>
    </source>
</evidence>
<gene>
    <name evidence="2" type="ORF">CFOL_v3_07396</name>
</gene>
<feature type="domain" description="Glutaredoxin" evidence="1">
    <location>
        <begin position="137"/>
        <end position="203"/>
    </location>
</feature>
<dbReference type="InParanoid" id="A0A1Q3B7A2"/>
<dbReference type="EMBL" id="BDDD01000328">
    <property type="protein sequence ID" value="GAV63878.1"/>
    <property type="molecule type" value="Genomic_DNA"/>
</dbReference>
<dbReference type="OrthoDB" id="423313at2759"/>
<protein>
    <submittedName>
        <fullName evidence="2">Glutaredoxin domain-containing protein</fullName>
    </submittedName>
</protein>
<dbReference type="Pfam" id="PF00462">
    <property type="entry name" value="Glutaredoxin"/>
    <property type="match status" value="1"/>
</dbReference>
<reference evidence="3" key="1">
    <citation type="submission" date="2016-04" db="EMBL/GenBank/DDBJ databases">
        <title>Cephalotus genome sequencing.</title>
        <authorList>
            <person name="Fukushima K."/>
            <person name="Hasebe M."/>
            <person name="Fang X."/>
        </authorList>
    </citation>
    <scope>NUCLEOTIDE SEQUENCE [LARGE SCALE GENOMIC DNA]</scope>
    <source>
        <strain evidence="3">cv. St1</strain>
    </source>
</reference>
<keyword evidence="3" id="KW-1185">Reference proteome</keyword>
<proteinExistence type="predicted"/>
<dbReference type="Gene3D" id="3.40.30.10">
    <property type="entry name" value="Glutaredoxin"/>
    <property type="match status" value="1"/>
</dbReference>
<dbReference type="InterPro" id="IPR036249">
    <property type="entry name" value="Thioredoxin-like_sf"/>
</dbReference>
<name>A0A1Q3B7A2_CEPFO</name>
<dbReference type="CDD" id="cd03031">
    <property type="entry name" value="GRX_GRX_like"/>
    <property type="match status" value="1"/>
</dbReference>
<dbReference type="Pfam" id="PF23733">
    <property type="entry name" value="GRXCR1-2_C"/>
    <property type="match status" value="1"/>
</dbReference>
<comment type="caution">
    <text evidence="2">The sequence shown here is derived from an EMBL/GenBank/DDBJ whole genome shotgun (WGS) entry which is preliminary data.</text>
</comment>
<dbReference type="InterPro" id="IPR002109">
    <property type="entry name" value="Glutaredoxin"/>
</dbReference>
<dbReference type="PROSITE" id="PS51354">
    <property type="entry name" value="GLUTAREDOXIN_2"/>
    <property type="match status" value="1"/>
</dbReference>